<reference evidence="1 2" key="1">
    <citation type="submission" date="2016-12" db="EMBL/GenBank/DDBJ databases">
        <title>Draft genome of Tersicoccus phoenicis 1P05MA.</title>
        <authorList>
            <person name="Nakajima Y."/>
            <person name="Yoshizawa S."/>
            <person name="Nakamura K."/>
            <person name="Ogura Y."/>
            <person name="Hayashi T."/>
            <person name="Kogure K."/>
        </authorList>
    </citation>
    <scope>NUCLEOTIDE SEQUENCE [LARGE SCALE GENOMIC DNA]</scope>
    <source>
        <strain evidence="1 2">1p05MA</strain>
    </source>
</reference>
<name>A0A1R1L8V6_9MICC</name>
<protein>
    <submittedName>
        <fullName evidence="1">Uncharacterized protein</fullName>
    </submittedName>
</protein>
<sequence length="311" mass="33927">MGGKLNSSFTDASTNWVGNFLDDEVDGRFTPAEGRQYLQNLSDQAVGTGRFRYANFTQMVMSADMNQQDARAYVNNYTDAVSLDMYWYTIPFCSNVPFRQNYILPITQENCRTASSYGTTMKALRQQDATDGKLQAPWQFVELLNGGPGEGPFTANVSADQLKGAVMASVINEARGIVYFNQSLSGPCQGGSLIRQAQTTSGFCGADQVRAASEVNNQIKSLAPVLNTQSYQYSFGSGLDTMLKSYNGDAYVFAMIDGKSSPGSRTFRLPSEFSASSVEVVGENRSIPVSGGVFTDGFANESSYHIYRVKL</sequence>
<comment type="caution">
    <text evidence="1">The sequence shown here is derived from an EMBL/GenBank/DDBJ whole genome shotgun (WGS) entry which is preliminary data.</text>
</comment>
<dbReference type="EMBL" id="MRDE01000068">
    <property type="protein sequence ID" value="OMH23919.1"/>
    <property type="molecule type" value="Genomic_DNA"/>
</dbReference>
<keyword evidence="2" id="KW-1185">Reference proteome</keyword>
<dbReference type="AlphaFoldDB" id="A0A1R1L8V6"/>
<dbReference type="Proteomes" id="UP000187085">
    <property type="component" value="Unassembled WGS sequence"/>
</dbReference>
<gene>
    <name evidence="1" type="ORF">BKD30_10855</name>
</gene>
<evidence type="ECO:0000313" key="1">
    <source>
        <dbReference type="EMBL" id="OMH23919.1"/>
    </source>
</evidence>
<accession>A0A1R1L8V6</accession>
<proteinExistence type="predicted"/>
<evidence type="ECO:0000313" key="2">
    <source>
        <dbReference type="Proteomes" id="UP000187085"/>
    </source>
</evidence>
<organism evidence="1 2">
    <name type="scientific">Tersicoccus phoenicis</name>
    <dbReference type="NCBI Taxonomy" id="554083"/>
    <lineage>
        <taxon>Bacteria</taxon>
        <taxon>Bacillati</taxon>
        <taxon>Actinomycetota</taxon>
        <taxon>Actinomycetes</taxon>
        <taxon>Micrococcales</taxon>
        <taxon>Micrococcaceae</taxon>
        <taxon>Tersicoccus</taxon>
    </lineage>
</organism>